<organism evidence="1">
    <name type="scientific">Oryza brachyantha</name>
    <name type="common">malo sina</name>
    <dbReference type="NCBI Taxonomy" id="4533"/>
    <lineage>
        <taxon>Eukaryota</taxon>
        <taxon>Viridiplantae</taxon>
        <taxon>Streptophyta</taxon>
        <taxon>Embryophyta</taxon>
        <taxon>Tracheophyta</taxon>
        <taxon>Spermatophyta</taxon>
        <taxon>Magnoliopsida</taxon>
        <taxon>Liliopsida</taxon>
        <taxon>Poales</taxon>
        <taxon>Poaceae</taxon>
        <taxon>BOP clade</taxon>
        <taxon>Oryzoideae</taxon>
        <taxon>Oryzeae</taxon>
        <taxon>Oryzinae</taxon>
        <taxon>Oryza</taxon>
    </lineage>
</organism>
<name>J3M3I9_ORYBR</name>
<protein>
    <submittedName>
        <fullName evidence="1">Uncharacterized protein</fullName>
    </submittedName>
</protein>
<reference evidence="1" key="1">
    <citation type="journal article" date="2013" name="Nat. Commun.">
        <title>Whole-genome sequencing of Oryza brachyantha reveals mechanisms underlying Oryza genome evolution.</title>
        <authorList>
            <person name="Chen J."/>
            <person name="Huang Q."/>
            <person name="Gao D."/>
            <person name="Wang J."/>
            <person name="Lang Y."/>
            <person name="Liu T."/>
            <person name="Li B."/>
            <person name="Bai Z."/>
            <person name="Luis Goicoechea J."/>
            <person name="Liang C."/>
            <person name="Chen C."/>
            <person name="Zhang W."/>
            <person name="Sun S."/>
            <person name="Liao Y."/>
            <person name="Zhang X."/>
            <person name="Yang L."/>
            <person name="Song C."/>
            <person name="Wang M."/>
            <person name="Shi J."/>
            <person name="Liu G."/>
            <person name="Liu J."/>
            <person name="Zhou H."/>
            <person name="Zhou W."/>
            <person name="Yu Q."/>
            <person name="An N."/>
            <person name="Chen Y."/>
            <person name="Cai Q."/>
            <person name="Wang B."/>
            <person name="Liu B."/>
            <person name="Min J."/>
            <person name="Huang Y."/>
            <person name="Wu H."/>
            <person name="Li Z."/>
            <person name="Zhang Y."/>
            <person name="Yin Y."/>
            <person name="Song W."/>
            <person name="Jiang J."/>
            <person name="Jackson S.A."/>
            <person name="Wing R.A."/>
            <person name="Wang J."/>
            <person name="Chen M."/>
        </authorList>
    </citation>
    <scope>NUCLEOTIDE SEQUENCE [LARGE SCALE GENOMIC DNA]</scope>
    <source>
        <strain evidence="1">cv. IRGC 101232</strain>
    </source>
</reference>
<proteinExistence type="predicted"/>
<evidence type="ECO:0000313" key="1">
    <source>
        <dbReference type="EnsemblPlants" id="OB05G11630.1"/>
    </source>
</evidence>
<accession>J3M3I9</accession>
<dbReference type="Gramene" id="OB05G11630.1">
    <property type="protein sequence ID" value="OB05G11630.1"/>
    <property type="gene ID" value="OB05G11630"/>
</dbReference>
<keyword evidence="2" id="KW-1185">Reference proteome</keyword>
<reference evidence="1" key="2">
    <citation type="submission" date="2013-04" db="UniProtKB">
        <authorList>
            <consortium name="EnsemblPlants"/>
        </authorList>
    </citation>
    <scope>IDENTIFICATION</scope>
</reference>
<dbReference type="AlphaFoldDB" id="J3M3I9"/>
<sequence>RFSTYGTSSYLHYSNVSLLTLVVLKCLGKNTYINYFSFVTMDFFFKSRNPLGFLCLPVYRR</sequence>
<dbReference type="EnsemblPlants" id="OB05G11630.1">
    <property type="protein sequence ID" value="OB05G11630.1"/>
    <property type="gene ID" value="OB05G11630"/>
</dbReference>
<dbReference type="HOGENOM" id="CLU_2929661_0_0_1"/>
<evidence type="ECO:0000313" key="2">
    <source>
        <dbReference type="Proteomes" id="UP000006038"/>
    </source>
</evidence>
<dbReference type="Proteomes" id="UP000006038">
    <property type="component" value="Chromosome 5"/>
</dbReference>